<dbReference type="PROSITE" id="PS50887">
    <property type="entry name" value="GGDEF"/>
    <property type="match status" value="1"/>
</dbReference>
<name>A0A2S5KQP5_9PROT</name>
<dbReference type="Pfam" id="PF00990">
    <property type="entry name" value="GGDEF"/>
    <property type="match status" value="1"/>
</dbReference>
<evidence type="ECO:0000313" key="5">
    <source>
        <dbReference type="EMBL" id="PPC77177.1"/>
    </source>
</evidence>
<dbReference type="InterPro" id="IPR001633">
    <property type="entry name" value="EAL_dom"/>
</dbReference>
<accession>A0A2S5KQP5</accession>
<dbReference type="Gene3D" id="3.40.50.2300">
    <property type="match status" value="1"/>
</dbReference>
<dbReference type="CDD" id="cd01949">
    <property type="entry name" value="GGDEF"/>
    <property type="match status" value="1"/>
</dbReference>
<dbReference type="PANTHER" id="PTHR33121">
    <property type="entry name" value="CYCLIC DI-GMP PHOSPHODIESTERASE PDEF"/>
    <property type="match status" value="1"/>
</dbReference>
<keyword evidence="5" id="KW-0808">Transferase</keyword>
<dbReference type="InterPro" id="IPR029787">
    <property type="entry name" value="Nucleotide_cyclase"/>
</dbReference>
<dbReference type="GO" id="GO:0016301">
    <property type="term" value="F:kinase activity"/>
    <property type="evidence" value="ECO:0007669"/>
    <property type="project" value="UniProtKB-KW"/>
</dbReference>
<proteinExistence type="predicted"/>
<protein>
    <submittedName>
        <fullName evidence="5">Histidine kinase</fullName>
    </submittedName>
</protein>
<dbReference type="InterPro" id="IPR000160">
    <property type="entry name" value="GGDEF_dom"/>
</dbReference>
<dbReference type="SMART" id="SM00267">
    <property type="entry name" value="GGDEF"/>
    <property type="match status" value="1"/>
</dbReference>
<dbReference type="GO" id="GO:0000160">
    <property type="term" value="P:phosphorelay signal transduction system"/>
    <property type="evidence" value="ECO:0007669"/>
    <property type="project" value="InterPro"/>
</dbReference>
<keyword evidence="5" id="KW-0418">Kinase</keyword>
<feature type="domain" description="EAL" evidence="3">
    <location>
        <begin position="315"/>
        <end position="569"/>
    </location>
</feature>
<comment type="caution">
    <text evidence="5">The sequence shown here is derived from an EMBL/GenBank/DDBJ whole genome shotgun (WGS) entry which is preliminary data.</text>
</comment>
<evidence type="ECO:0000313" key="6">
    <source>
        <dbReference type="Proteomes" id="UP000238196"/>
    </source>
</evidence>
<gene>
    <name evidence="5" type="ORF">C4K68_12265</name>
</gene>
<dbReference type="Proteomes" id="UP000238196">
    <property type="component" value="Unassembled WGS sequence"/>
</dbReference>
<dbReference type="SMART" id="SM00448">
    <property type="entry name" value="REC"/>
    <property type="match status" value="1"/>
</dbReference>
<dbReference type="SMART" id="SM00052">
    <property type="entry name" value="EAL"/>
    <property type="match status" value="1"/>
</dbReference>
<dbReference type="InterPro" id="IPR050706">
    <property type="entry name" value="Cyclic-di-GMP_PDE-like"/>
</dbReference>
<dbReference type="Pfam" id="PF00072">
    <property type="entry name" value="Response_reg"/>
    <property type="match status" value="1"/>
</dbReference>
<dbReference type="AlphaFoldDB" id="A0A2S5KQP5"/>
<dbReference type="InterPro" id="IPR035919">
    <property type="entry name" value="EAL_sf"/>
</dbReference>
<dbReference type="CDD" id="cd00156">
    <property type="entry name" value="REC"/>
    <property type="match status" value="1"/>
</dbReference>
<reference evidence="5 6" key="1">
    <citation type="submission" date="2018-02" db="EMBL/GenBank/DDBJ databases">
        <title>novel marine gammaproteobacteria from coastal saline agro ecosystem.</title>
        <authorList>
            <person name="Krishnan R."/>
            <person name="Ramesh Kumar N."/>
        </authorList>
    </citation>
    <scope>NUCLEOTIDE SEQUENCE [LARGE SCALE GENOMIC DNA]</scope>
    <source>
        <strain evidence="5 6">228</strain>
    </source>
</reference>
<dbReference type="SUPFAM" id="SSF55073">
    <property type="entry name" value="Nucleotide cyclase"/>
    <property type="match status" value="1"/>
</dbReference>
<feature type="modified residue" description="4-aspartylphosphate" evidence="1">
    <location>
        <position position="58"/>
    </location>
</feature>
<organism evidence="5 6">
    <name type="scientific">Proteobacteria bacterium 228</name>
    <dbReference type="NCBI Taxonomy" id="2083153"/>
    <lineage>
        <taxon>Bacteria</taxon>
        <taxon>Pseudomonadati</taxon>
        <taxon>Pseudomonadota</taxon>
    </lineage>
</organism>
<dbReference type="PROSITE" id="PS50110">
    <property type="entry name" value="RESPONSE_REGULATORY"/>
    <property type="match status" value="1"/>
</dbReference>
<dbReference type="EMBL" id="PRLP01000035">
    <property type="protein sequence ID" value="PPC77177.1"/>
    <property type="molecule type" value="Genomic_DNA"/>
</dbReference>
<feature type="domain" description="GGDEF" evidence="4">
    <location>
        <begin position="171"/>
        <end position="304"/>
    </location>
</feature>
<evidence type="ECO:0000259" key="4">
    <source>
        <dbReference type="PROSITE" id="PS50887"/>
    </source>
</evidence>
<dbReference type="InterPro" id="IPR043128">
    <property type="entry name" value="Rev_trsase/Diguanyl_cyclase"/>
</dbReference>
<evidence type="ECO:0000256" key="1">
    <source>
        <dbReference type="PROSITE-ProRule" id="PRU00169"/>
    </source>
</evidence>
<dbReference type="Pfam" id="PF00563">
    <property type="entry name" value="EAL"/>
    <property type="match status" value="1"/>
</dbReference>
<evidence type="ECO:0000259" key="2">
    <source>
        <dbReference type="PROSITE" id="PS50110"/>
    </source>
</evidence>
<dbReference type="NCBIfam" id="TIGR00254">
    <property type="entry name" value="GGDEF"/>
    <property type="match status" value="1"/>
</dbReference>
<dbReference type="SUPFAM" id="SSF141868">
    <property type="entry name" value="EAL domain-like"/>
    <property type="match status" value="1"/>
</dbReference>
<dbReference type="CDD" id="cd01948">
    <property type="entry name" value="EAL"/>
    <property type="match status" value="1"/>
</dbReference>
<dbReference type="Gene3D" id="3.20.20.450">
    <property type="entry name" value="EAL domain"/>
    <property type="match status" value="1"/>
</dbReference>
<dbReference type="GO" id="GO:0071111">
    <property type="term" value="F:cyclic-guanylate-specific phosphodiesterase activity"/>
    <property type="evidence" value="ECO:0007669"/>
    <property type="project" value="InterPro"/>
</dbReference>
<dbReference type="Gene3D" id="3.30.70.270">
    <property type="match status" value="1"/>
</dbReference>
<evidence type="ECO:0000259" key="3">
    <source>
        <dbReference type="PROSITE" id="PS50883"/>
    </source>
</evidence>
<sequence length="577" mass="65035">MTNSLKLLLVEDSLDDELLLTRHLKKSGYELTLTRVSSTSELEAQLQGGGRFDLVITDHSLPGFQSTDVIAIVRSHYPDMPLIVVSGSIGEELAVEALKAGANDYVLKENLTRLGSSIERELREVASHRARRDAEERLHYMAFHDSLTGLFNRFAFERALDQLSKRIGPDDRHTLIFIDLDDFKVVNDCCGHLAGDQLLVQVATLFSQRLPGNFQLCRVGGDEFTILMENTTLNEGLDFANDLQDEIRQFRFNWHNKMFSIGASMGAVEITAALAETNSILSAADMACYSAKDAGRGRVHVYEEQDSSIVTMREQLGWVQIINEAMQQDRFTAYWQPIVNLGQSHDRPAFYEFLMRLEHEGKLIPPGVFIPAAERYHLMNQLDRHMVRLCFRHIEAHQLNRNRCMYFINLSGATLSDALFPDYVAEQMILHSISPENLCFEITETAAVSNFQQACQFIGRLRELGCHFALDDFGAGMSSYGYLKNLPVDFIKIDGSFVRDICEDPMSYAIVESVNRICHVAGLKTIAEFVENETIYNRLVEIGVDYCQGYAIAHPEPVPQINLLASASEVQPARLMS</sequence>
<dbReference type="PROSITE" id="PS50883">
    <property type="entry name" value="EAL"/>
    <property type="match status" value="1"/>
</dbReference>
<dbReference type="PANTHER" id="PTHR33121:SF23">
    <property type="entry name" value="CYCLIC DI-GMP PHOSPHODIESTERASE PDEB"/>
    <property type="match status" value="1"/>
</dbReference>
<dbReference type="InterPro" id="IPR011006">
    <property type="entry name" value="CheY-like_superfamily"/>
</dbReference>
<dbReference type="SUPFAM" id="SSF52172">
    <property type="entry name" value="CheY-like"/>
    <property type="match status" value="1"/>
</dbReference>
<dbReference type="OrthoDB" id="9813903at2"/>
<feature type="domain" description="Response regulatory" evidence="2">
    <location>
        <begin position="6"/>
        <end position="123"/>
    </location>
</feature>
<keyword evidence="1" id="KW-0597">Phosphoprotein</keyword>
<dbReference type="InterPro" id="IPR001789">
    <property type="entry name" value="Sig_transdc_resp-reg_receiver"/>
</dbReference>